<dbReference type="OrthoDB" id="100544at2"/>
<evidence type="ECO:0000313" key="4">
    <source>
        <dbReference type="EMBL" id="QBR01537.1"/>
    </source>
</evidence>
<dbReference type="PANTHER" id="PTHR10728">
    <property type="entry name" value="CYTOSOLIC PHOSPHOLIPASE A2"/>
    <property type="match status" value="1"/>
</dbReference>
<feature type="transmembrane region" description="Helical" evidence="2">
    <location>
        <begin position="190"/>
        <end position="212"/>
    </location>
</feature>
<dbReference type="GO" id="GO:0005829">
    <property type="term" value="C:cytosol"/>
    <property type="evidence" value="ECO:0007669"/>
    <property type="project" value="TreeGrafter"/>
</dbReference>
<evidence type="ECO:0000313" key="5">
    <source>
        <dbReference type="Proteomes" id="UP000295727"/>
    </source>
</evidence>
<dbReference type="AlphaFoldDB" id="A0A4P7D2T9"/>
<feature type="domain" description="PNPLA" evidence="3">
    <location>
        <begin position="49"/>
        <end position="118"/>
    </location>
</feature>
<dbReference type="InterPro" id="IPR002641">
    <property type="entry name" value="PNPLA_dom"/>
</dbReference>
<dbReference type="SUPFAM" id="SSF52151">
    <property type="entry name" value="FabD/lysophospholipase-like"/>
    <property type="match status" value="1"/>
</dbReference>
<feature type="transmembrane region" description="Helical" evidence="2">
    <location>
        <begin position="268"/>
        <end position="289"/>
    </location>
</feature>
<keyword evidence="2" id="KW-0472">Membrane</keyword>
<feature type="transmembrane region" description="Helical" evidence="2">
    <location>
        <begin position="399"/>
        <end position="426"/>
    </location>
</feature>
<dbReference type="Gene3D" id="3.40.1090.10">
    <property type="entry name" value="Cytosolic phospholipase A2 catalytic domain"/>
    <property type="match status" value="2"/>
</dbReference>
<proteinExistence type="predicted"/>
<evidence type="ECO:0000259" key="3">
    <source>
        <dbReference type="Pfam" id="PF01734"/>
    </source>
</evidence>
<feature type="transmembrane region" description="Helical" evidence="2">
    <location>
        <begin position="579"/>
        <end position="600"/>
    </location>
</feature>
<keyword evidence="2" id="KW-0812">Transmembrane</keyword>
<dbReference type="Proteomes" id="UP000295727">
    <property type="component" value="Chromosome 3"/>
</dbReference>
<feature type="transmembrane region" description="Helical" evidence="2">
    <location>
        <begin position="158"/>
        <end position="178"/>
    </location>
</feature>
<dbReference type="RefSeq" id="WP_134756279.1">
    <property type="nucleotide sequence ID" value="NZ_CP038150.1"/>
</dbReference>
<keyword evidence="1" id="KW-0443">Lipid metabolism</keyword>
<dbReference type="InterPro" id="IPR016035">
    <property type="entry name" value="Acyl_Trfase/lysoPLipase"/>
</dbReference>
<feature type="transmembrane region" description="Helical" evidence="2">
    <location>
        <begin position="366"/>
        <end position="387"/>
    </location>
</feature>
<feature type="transmembrane region" description="Helical" evidence="2">
    <location>
        <begin position="472"/>
        <end position="493"/>
    </location>
</feature>
<dbReference type="GO" id="GO:0004623">
    <property type="term" value="F:phospholipase A2 activity"/>
    <property type="evidence" value="ECO:0007669"/>
    <property type="project" value="TreeGrafter"/>
</dbReference>
<name>A0A4P7D2T9_9BURK</name>
<accession>A0A4P7D2T9</accession>
<reference evidence="4 5" key="1">
    <citation type="submission" date="2019-03" db="EMBL/GenBank/DDBJ databases">
        <title>Paraburkholderia sp. 7MH5, isolated from subtropical forest soil.</title>
        <authorList>
            <person name="Gao Z.-H."/>
            <person name="Qiu L.-H."/>
        </authorList>
    </citation>
    <scope>NUCLEOTIDE SEQUENCE [LARGE SCALE GENOMIC DNA]</scope>
    <source>
        <strain evidence="4 5">7MH5</strain>
    </source>
</reference>
<feature type="transmembrane region" description="Helical" evidence="2">
    <location>
        <begin position="432"/>
        <end position="451"/>
    </location>
</feature>
<organism evidence="4 5">
    <name type="scientific">Paraburkholderia pallida</name>
    <dbReference type="NCBI Taxonomy" id="2547399"/>
    <lineage>
        <taxon>Bacteria</taxon>
        <taxon>Pseudomonadati</taxon>
        <taxon>Pseudomonadota</taxon>
        <taxon>Betaproteobacteria</taxon>
        <taxon>Burkholderiales</taxon>
        <taxon>Burkholderiaceae</taxon>
        <taxon>Paraburkholderia</taxon>
    </lineage>
</organism>
<feature type="transmembrane region" description="Helical" evidence="2">
    <location>
        <begin position="301"/>
        <end position="323"/>
    </location>
</feature>
<keyword evidence="5" id="KW-1185">Reference proteome</keyword>
<dbReference type="KEGG" id="ppai:E1956_30625"/>
<dbReference type="EMBL" id="CP038150">
    <property type="protein sequence ID" value="QBR01537.1"/>
    <property type="molecule type" value="Genomic_DNA"/>
</dbReference>
<keyword evidence="2" id="KW-1133">Transmembrane helix</keyword>
<gene>
    <name evidence="4" type="ORF">E1956_30625</name>
</gene>
<protein>
    <recommendedName>
        <fullName evidence="3">PNPLA domain-containing protein</fullName>
    </recommendedName>
</protein>
<dbReference type="PANTHER" id="PTHR10728:SF40">
    <property type="entry name" value="PATATIN FAMILY PROTEIN"/>
    <property type="match status" value="1"/>
</dbReference>
<sequence length="992" mass="107425">MATPHTAQHDKNTPLIGFEQVRDQEREAIRRGQNAGGSPAHADTDFVGLALSGGGIRSATFCLGVIQALAKGGKLVEFDYLSTVSGGGYIGSWLTAWIHRKGLSYVDNALKSQSLRTDGYVEAPEVTWLRQYSNYLAPQLGALSADSMTLVATWCRNVMLNLIALVSFLAVCFLLPRLLLVPTITAMHSLWLEVGYAASWTGFFLFPLGIAFQLSRAMSDDRAGKVELMNTTWGVLLLVIFPGLLTALLGSMYLFAPRGIEASSLIQMAAGAIVLLLLSGILWLGYELAEGHTPSQLFPEALAFLLAYVVAIAIGVVLVSANYHAFKCFIPDPNPNPNPEIAPPAGHIMLPDVMQAAALLCFGPPMLLVTFGVVGSVIVGLVGMAYFEQTREWWSRMNAWFAILGVVWLGLFGLAFYAVPIVMWAVRASGPWISAVLGASWVGSLLSTLLVPRASKAERGFGKVARELALDVALGVVVAGLLIGVAAGVGATVELAARPSVPPPDTKLQPIVAGTDAHRKTAAAGGNSTQDNPSIFTEALRESLARQTDALNTGDLLRRFGSTPAGSQSANSNMLDVDLSVFILLLCGTILLIFGIRVDVNKFSLHNLYKNRLVRCYLGASRYDERKPHPFTGFDEEDDVALVALQKAGNGAQAPVRPVHILNAAINITHGANLAWQERKAASFTFSPWHCGFTLGPSTGDADSASALSADSRRTGGYREAGEWASRQDEQKQFTLGMAMATSGAAVSAIQGKGSKPALAFIATIFNARLGRWSPNPLWRRGWRRSSPRFGLIWLLQELFGYATEVSNYVYLSDGGHFDNTGIYELVRRRCMKIVAVDATADGERAMADLANVVRKCRVDFGVNIEIDIARLGTARDRQSKSMGFVVGKINYPPLPNEKNNTDGQHNADGRHNTDGQLVVIKPTLVRLSSLGVDVYGYSRSRDAFPHQSTVDQFFSESQFESYRELGERIATHCLNDADFPPLRQPPGRRRP</sequence>
<feature type="transmembrane region" description="Helical" evidence="2">
    <location>
        <begin position="233"/>
        <end position="256"/>
    </location>
</feature>
<dbReference type="Pfam" id="PF01734">
    <property type="entry name" value="Patatin"/>
    <property type="match status" value="1"/>
</dbReference>
<dbReference type="GO" id="GO:0046475">
    <property type="term" value="P:glycerophospholipid catabolic process"/>
    <property type="evidence" value="ECO:0007669"/>
    <property type="project" value="TreeGrafter"/>
</dbReference>
<evidence type="ECO:0000256" key="1">
    <source>
        <dbReference type="ARBA" id="ARBA00023098"/>
    </source>
</evidence>
<evidence type="ECO:0000256" key="2">
    <source>
        <dbReference type="SAM" id="Phobius"/>
    </source>
</evidence>